<evidence type="ECO:0000313" key="3">
    <source>
        <dbReference type="Proteomes" id="UP001144323"/>
    </source>
</evidence>
<feature type="transmembrane region" description="Helical" evidence="1">
    <location>
        <begin position="18"/>
        <end position="40"/>
    </location>
</feature>
<organism evidence="2 3">
    <name type="scientific">Methylocystis echinoides</name>
    <dbReference type="NCBI Taxonomy" id="29468"/>
    <lineage>
        <taxon>Bacteria</taxon>
        <taxon>Pseudomonadati</taxon>
        <taxon>Pseudomonadota</taxon>
        <taxon>Alphaproteobacteria</taxon>
        <taxon>Hyphomicrobiales</taxon>
        <taxon>Methylocystaceae</taxon>
        <taxon>Methylocystis</taxon>
    </lineage>
</organism>
<accession>A0A9W6LRD3</accession>
<keyword evidence="3" id="KW-1185">Reference proteome</keyword>
<evidence type="ECO:0000313" key="2">
    <source>
        <dbReference type="EMBL" id="GLI92332.1"/>
    </source>
</evidence>
<comment type="caution">
    <text evidence="2">The sequence shown here is derived from an EMBL/GenBank/DDBJ whole genome shotgun (WGS) entry which is preliminary data.</text>
</comment>
<evidence type="ECO:0000256" key="1">
    <source>
        <dbReference type="SAM" id="Phobius"/>
    </source>
</evidence>
<name>A0A9W6LRD3_9HYPH</name>
<dbReference type="AlphaFoldDB" id="A0A9W6LRD3"/>
<dbReference type="EMBL" id="BSEC01000001">
    <property type="protein sequence ID" value="GLI92332.1"/>
    <property type="molecule type" value="Genomic_DNA"/>
</dbReference>
<proteinExistence type="predicted"/>
<sequence length="58" mass="5839">MPAFVALISKRAVEPLQVLAVAAILLAIAGVLIVGFAAMISPLAGWANAQTLASLVPV</sequence>
<keyword evidence="1" id="KW-1133">Transmembrane helix</keyword>
<keyword evidence="1" id="KW-0472">Membrane</keyword>
<protein>
    <submittedName>
        <fullName evidence="2">Uncharacterized protein</fullName>
    </submittedName>
</protein>
<keyword evidence="1" id="KW-0812">Transmembrane</keyword>
<reference evidence="2" key="1">
    <citation type="journal article" date="2023" name="Int. J. Syst. Evol. Microbiol.">
        <title>Methylocystis iwaonis sp. nov., a type II methane-oxidizing bacterium from surface soil of a rice paddy field in Japan, and emended description of the genus Methylocystis (ex Whittenbury et al. 1970) Bowman et al. 1993.</title>
        <authorList>
            <person name="Kaise H."/>
            <person name="Sawadogo J.B."/>
            <person name="Alam M.S."/>
            <person name="Ueno C."/>
            <person name="Dianou D."/>
            <person name="Shinjo R."/>
            <person name="Asakawa S."/>
        </authorList>
    </citation>
    <scope>NUCLEOTIDE SEQUENCE</scope>
    <source>
        <strain evidence="2">LMG27198</strain>
    </source>
</reference>
<gene>
    <name evidence="2" type="ORF">LMG27198_13240</name>
</gene>
<dbReference type="Proteomes" id="UP001144323">
    <property type="component" value="Unassembled WGS sequence"/>
</dbReference>
<dbReference type="RefSeq" id="WP_281801480.1">
    <property type="nucleotide sequence ID" value="NZ_BSEC01000001.1"/>
</dbReference>